<dbReference type="OrthoDB" id="10261782at2759"/>
<name>A0A8H3ICQ9_9LECA</name>
<reference evidence="2" key="1">
    <citation type="submission" date="2021-03" db="EMBL/GenBank/DDBJ databases">
        <authorList>
            <person name="Tagirdzhanova G."/>
        </authorList>
    </citation>
    <scope>NUCLEOTIDE SEQUENCE</scope>
</reference>
<gene>
    <name evidence="2" type="ORF">IMSHALPRED_007493</name>
</gene>
<feature type="region of interest" description="Disordered" evidence="1">
    <location>
        <begin position="45"/>
        <end position="64"/>
    </location>
</feature>
<dbReference type="PANTHER" id="PTHR35204">
    <property type="entry name" value="YALI0A21131P"/>
    <property type="match status" value="1"/>
</dbReference>
<evidence type="ECO:0000313" key="3">
    <source>
        <dbReference type="Proteomes" id="UP000664534"/>
    </source>
</evidence>
<dbReference type="EMBL" id="CAJPDT010000005">
    <property type="protein sequence ID" value="CAF9908784.1"/>
    <property type="molecule type" value="Genomic_DNA"/>
</dbReference>
<protein>
    <submittedName>
        <fullName evidence="2">Uncharacterized protein</fullName>
    </submittedName>
</protein>
<accession>A0A8H3ICQ9</accession>
<dbReference type="AlphaFoldDB" id="A0A8H3ICQ9"/>
<keyword evidence="3" id="KW-1185">Reference proteome</keyword>
<comment type="caution">
    <text evidence="2">The sequence shown here is derived from an EMBL/GenBank/DDBJ whole genome shotgun (WGS) entry which is preliminary data.</text>
</comment>
<evidence type="ECO:0000256" key="1">
    <source>
        <dbReference type="SAM" id="MobiDB-lite"/>
    </source>
</evidence>
<dbReference type="InterPro" id="IPR038921">
    <property type="entry name" value="YOR389W-like"/>
</dbReference>
<organism evidence="2 3">
    <name type="scientific">Imshaugia aleurites</name>
    <dbReference type="NCBI Taxonomy" id="172621"/>
    <lineage>
        <taxon>Eukaryota</taxon>
        <taxon>Fungi</taxon>
        <taxon>Dikarya</taxon>
        <taxon>Ascomycota</taxon>
        <taxon>Pezizomycotina</taxon>
        <taxon>Lecanoromycetes</taxon>
        <taxon>OSLEUM clade</taxon>
        <taxon>Lecanoromycetidae</taxon>
        <taxon>Lecanorales</taxon>
        <taxon>Lecanorineae</taxon>
        <taxon>Parmeliaceae</taxon>
        <taxon>Imshaugia</taxon>
    </lineage>
</organism>
<proteinExistence type="predicted"/>
<dbReference type="PANTHER" id="PTHR35204:SF1">
    <property type="entry name" value="ENTEROTOXIN"/>
    <property type="match status" value="1"/>
</dbReference>
<sequence length="456" mass="51592">MQDAVTGMEWVAFERDHALQFAHFYLAPTPLPPVRGVKNVKEVDPDKNSLISSRNKQHTLHAQRQSRSSDPLWILPGFLHSYSARKDLHLLYLDGSAAATTNQGTLDVSDLLLLNYTQMKHLSDRDRGRGLCQIAAKDWGGRIDGFIRMEAGFEIIVCSFAKSLRLVEALRVEDIDNGGTITGRTDVFHWLRAAATRYNGIGGSPPRVQLNYNTFLTAYAYSLDVFKNGRTALPRLTAAPQNTLEDMRRDLTSMLIQSDSFDKITHSSCNWQAVADMIVQKYANPLQYLVTSSEFSRSKTRLAQELNYMLRPFFDTLHRDAAIETKRCAAEFMPSDFHSSNPHDYTGSLSERAIYTVSYRICSTLINALWSLDHSPPPSSSTLSSEDIPTQHLTTLGDLTSYLAWTEWKKCKGCSWNEICSIPMFPFGVAEDHERPRCRSEENIGERRGYWNDTSL</sequence>
<evidence type="ECO:0000313" key="2">
    <source>
        <dbReference type="EMBL" id="CAF9908784.1"/>
    </source>
</evidence>
<dbReference type="Proteomes" id="UP000664534">
    <property type="component" value="Unassembled WGS sequence"/>
</dbReference>